<keyword evidence="1" id="KW-1133">Transmembrane helix</keyword>
<feature type="transmembrane region" description="Helical" evidence="1">
    <location>
        <begin position="364"/>
        <end position="385"/>
    </location>
</feature>
<comment type="caution">
    <text evidence="2">The sequence shown here is derived from an EMBL/GenBank/DDBJ whole genome shotgun (WGS) entry which is preliminary data.</text>
</comment>
<reference evidence="3" key="1">
    <citation type="submission" date="2016-11" db="EMBL/GenBank/DDBJ databases">
        <authorList>
            <person name="Shukria A."/>
            <person name="Stevens D.C."/>
        </authorList>
    </citation>
    <scope>NUCLEOTIDE SEQUENCE [LARGE SCALE GENOMIC DNA]</scope>
    <source>
        <strain evidence="3">Cbfe23</strain>
    </source>
</reference>
<dbReference type="AlphaFoldDB" id="A0A1L9BDT3"/>
<keyword evidence="3" id="KW-1185">Reference proteome</keyword>
<sequence>MLRALLFCLYLGAYFPGYLSADPVWQFMQIRGVDPINNWHPPFITLLWHGLDMLLGSVGLVFLIQTLLLFHATAWFARGLGAGPWLRWGVQVGLLLFPPVVANFAIMWKDNWYVVFLLYASAGCLHFGRRGRTRDALIACAFGILALLTRFNGFVATLPLLACLGIRVFRSREFGWRKTLGGTALMLVGALLITVFASSFLERVYVKKSYASWQIPLLYDLTGISVNARKLYLPGYIARGEGPDPAPSLEDLDAIYRTDTSDGLVWRADERFRMPVSNQVREVNQTPEQRRDIVTSWLAAIGAEPRAYLRHRNALFKHHLGIGRAYVYAPYHQGIIPNVFDWKFENRPLTHAVNRKLDAVAHSFLFRGWFYALVLVVLTAAWAWFSRTLEGLALLGSAYGTLVSNYFLLGAADFRYMLWPVMACVLLPFVIAADVARRRAVESSSQPAIPSLSPESLERHPS</sequence>
<evidence type="ECO:0008006" key="4">
    <source>
        <dbReference type="Google" id="ProtNLM"/>
    </source>
</evidence>
<dbReference type="OrthoDB" id="8914130at2"/>
<feature type="transmembrane region" description="Helical" evidence="1">
    <location>
        <begin position="88"/>
        <end position="106"/>
    </location>
</feature>
<accession>A0A1L9BDT3</accession>
<protein>
    <recommendedName>
        <fullName evidence="4">Glycosyltransferase RgtA/B/C/D-like domain-containing protein</fullName>
    </recommendedName>
</protein>
<feature type="transmembrane region" description="Helical" evidence="1">
    <location>
        <begin position="136"/>
        <end position="169"/>
    </location>
</feature>
<organism evidence="2 3">
    <name type="scientific">Cystobacter ferrugineus</name>
    <dbReference type="NCBI Taxonomy" id="83449"/>
    <lineage>
        <taxon>Bacteria</taxon>
        <taxon>Pseudomonadati</taxon>
        <taxon>Myxococcota</taxon>
        <taxon>Myxococcia</taxon>
        <taxon>Myxococcales</taxon>
        <taxon>Cystobacterineae</taxon>
        <taxon>Archangiaceae</taxon>
        <taxon>Cystobacter</taxon>
    </lineage>
</organism>
<dbReference type="RefSeq" id="WP_071899043.1">
    <property type="nucleotide sequence ID" value="NZ_MPIN01000003.1"/>
</dbReference>
<dbReference type="Proteomes" id="UP000182229">
    <property type="component" value="Unassembled WGS sequence"/>
</dbReference>
<gene>
    <name evidence="2" type="ORF">BON30_15415</name>
</gene>
<evidence type="ECO:0000313" key="2">
    <source>
        <dbReference type="EMBL" id="OJH40409.1"/>
    </source>
</evidence>
<feature type="transmembrane region" description="Helical" evidence="1">
    <location>
        <begin position="112"/>
        <end position="129"/>
    </location>
</feature>
<keyword evidence="1" id="KW-0812">Transmembrane</keyword>
<feature type="transmembrane region" description="Helical" evidence="1">
    <location>
        <begin position="416"/>
        <end position="436"/>
    </location>
</feature>
<evidence type="ECO:0000256" key="1">
    <source>
        <dbReference type="SAM" id="Phobius"/>
    </source>
</evidence>
<proteinExistence type="predicted"/>
<reference evidence="2 3" key="2">
    <citation type="submission" date="2016-12" db="EMBL/GenBank/DDBJ databases">
        <title>Draft Genome Sequence of Cystobacter ferrugineus Strain Cbfe23.</title>
        <authorList>
            <person name="Akbar S."/>
            <person name="Dowd S.E."/>
            <person name="Stevens D.C."/>
        </authorList>
    </citation>
    <scope>NUCLEOTIDE SEQUENCE [LARGE SCALE GENOMIC DNA]</scope>
    <source>
        <strain evidence="2 3">Cbfe23</strain>
    </source>
</reference>
<keyword evidence="1" id="KW-0472">Membrane</keyword>
<dbReference type="EMBL" id="MPIN01000003">
    <property type="protein sequence ID" value="OJH40409.1"/>
    <property type="molecule type" value="Genomic_DNA"/>
</dbReference>
<dbReference type="STRING" id="83449.BON30_15415"/>
<name>A0A1L9BDT3_9BACT</name>
<feature type="transmembrane region" description="Helical" evidence="1">
    <location>
        <begin position="53"/>
        <end position="76"/>
    </location>
</feature>
<evidence type="ECO:0000313" key="3">
    <source>
        <dbReference type="Proteomes" id="UP000182229"/>
    </source>
</evidence>
<feature type="transmembrane region" description="Helical" evidence="1">
    <location>
        <begin position="181"/>
        <end position="201"/>
    </location>
</feature>